<evidence type="ECO:0000256" key="2">
    <source>
        <dbReference type="ARBA" id="ARBA00022723"/>
    </source>
</evidence>
<organism evidence="8 9">
    <name type="scientific">Gluconobacter wancherniae NBRC 103581</name>
    <dbReference type="NCBI Taxonomy" id="656744"/>
    <lineage>
        <taxon>Bacteria</taxon>
        <taxon>Pseudomonadati</taxon>
        <taxon>Pseudomonadota</taxon>
        <taxon>Alphaproteobacteria</taxon>
        <taxon>Acetobacterales</taxon>
        <taxon>Acetobacteraceae</taxon>
        <taxon>Gluconobacter</taxon>
    </lineage>
</organism>
<dbReference type="Gene3D" id="2.60.120.620">
    <property type="entry name" value="q2cbj1_9rhob like domain"/>
    <property type="match status" value="1"/>
</dbReference>
<dbReference type="InterPro" id="IPR006620">
    <property type="entry name" value="Pro_4_hyd_alph"/>
</dbReference>
<name>A0A511AZK8_9PROT</name>
<keyword evidence="2" id="KW-0479">Metal-binding</keyword>
<keyword evidence="9" id="KW-1185">Reference proteome</keyword>
<dbReference type="GO" id="GO:0016705">
    <property type="term" value="F:oxidoreductase activity, acting on paired donors, with incorporation or reduction of molecular oxygen"/>
    <property type="evidence" value="ECO:0007669"/>
    <property type="project" value="InterPro"/>
</dbReference>
<dbReference type="EMBL" id="BJUZ01000001">
    <property type="protein sequence ID" value="GEK93634.1"/>
    <property type="molecule type" value="Genomic_DNA"/>
</dbReference>
<dbReference type="SMART" id="SM00702">
    <property type="entry name" value="P4Hc"/>
    <property type="match status" value="1"/>
</dbReference>
<evidence type="ECO:0000256" key="5">
    <source>
        <dbReference type="ARBA" id="ARBA00023002"/>
    </source>
</evidence>
<dbReference type="Proteomes" id="UP000321230">
    <property type="component" value="Unassembled WGS sequence"/>
</dbReference>
<evidence type="ECO:0000256" key="4">
    <source>
        <dbReference type="ARBA" id="ARBA00022964"/>
    </source>
</evidence>
<evidence type="ECO:0000313" key="9">
    <source>
        <dbReference type="Proteomes" id="UP000321230"/>
    </source>
</evidence>
<keyword evidence="5" id="KW-0560">Oxidoreductase</keyword>
<dbReference type="GO" id="GO:0051213">
    <property type="term" value="F:dioxygenase activity"/>
    <property type="evidence" value="ECO:0007669"/>
    <property type="project" value="UniProtKB-KW"/>
</dbReference>
<accession>A0A511AZK8</accession>
<proteinExistence type="predicted"/>
<dbReference type="GO" id="GO:0005506">
    <property type="term" value="F:iron ion binding"/>
    <property type="evidence" value="ECO:0007669"/>
    <property type="project" value="InterPro"/>
</dbReference>
<comment type="cofactor">
    <cofactor evidence="1">
        <name>L-ascorbate</name>
        <dbReference type="ChEBI" id="CHEBI:38290"/>
    </cofactor>
</comment>
<protein>
    <recommendedName>
        <fullName evidence="7">Fe2OG dioxygenase domain-containing protein</fullName>
    </recommendedName>
</protein>
<dbReference type="PROSITE" id="PS51471">
    <property type="entry name" value="FE2OG_OXY"/>
    <property type="match status" value="1"/>
</dbReference>
<reference evidence="8 9" key="1">
    <citation type="submission" date="2019-07" db="EMBL/GenBank/DDBJ databases">
        <title>Whole genome shotgun sequence of Gluconobacter wancherniae NBRC 103581.</title>
        <authorList>
            <person name="Hosoyama A."/>
            <person name="Uohara A."/>
            <person name="Ohji S."/>
            <person name="Ichikawa N."/>
        </authorList>
    </citation>
    <scope>NUCLEOTIDE SEQUENCE [LARGE SCALE GENOMIC DNA]</scope>
    <source>
        <strain evidence="8 9">NBRC 103581</strain>
    </source>
</reference>
<keyword evidence="3" id="KW-0847">Vitamin C</keyword>
<sequence length="335" mass="37654">MSWTTTETGDPIQPFVQKASTSSGALSFDMMGGRRILLFFFSSSTDPEVKSVLQNLSQYPEVLNRKDCLFLGVTLDRVDTTILKNRPDLKSVCFLYDIDLICHRAFGIAENAPPGWIELDPMMHVVHTQLHRPDLEETLFTALLQKATAPQRGIPAPVLMLDHVLEPAFCQNLIRYHDTHDPQPSPILTSNAAGHPVRTVAPGFKRRRDTPLRDRGIVTELQNRIIRRVVPEIFRAFRFTATQMDRMLISSYDATDKGFFDAHRDNTVPSSAHRQFAVSLTLNDNYTGGELIFPEFGPQTFRPHAGGAVIFSCALLHAVQPVTSGRRYACLPFVY</sequence>
<evidence type="ECO:0000256" key="1">
    <source>
        <dbReference type="ARBA" id="ARBA00001961"/>
    </source>
</evidence>
<evidence type="ECO:0000259" key="7">
    <source>
        <dbReference type="PROSITE" id="PS51471"/>
    </source>
</evidence>
<keyword evidence="6" id="KW-0408">Iron</keyword>
<evidence type="ECO:0000256" key="3">
    <source>
        <dbReference type="ARBA" id="ARBA00022896"/>
    </source>
</evidence>
<dbReference type="GO" id="GO:0031418">
    <property type="term" value="F:L-ascorbic acid binding"/>
    <property type="evidence" value="ECO:0007669"/>
    <property type="project" value="UniProtKB-KW"/>
</dbReference>
<dbReference type="AlphaFoldDB" id="A0A511AZK8"/>
<keyword evidence="4" id="KW-0223">Dioxygenase</keyword>
<evidence type="ECO:0000256" key="6">
    <source>
        <dbReference type="ARBA" id="ARBA00023004"/>
    </source>
</evidence>
<evidence type="ECO:0000313" key="8">
    <source>
        <dbReference type="EMBL" id="GEK93634.1"/>
    </source>
</evidence>
<dbReference type="Pfam" id="PF13640">
    <property type="entry name" value="2OG-FeII_Oxy_3"/>
    <property type="match status" value="1"/>
</dbReference>
<gene>
    <name evidence="8" type="ORF">GWA01_14040</name>
</gene>
<dbReference type="OrthoDB" id="255432at2"/>
<dbReference type="InterPro" id="IPR044862">
    <property type="entry name" value="Pro_4_hyd_alph_FE2OG_OXY"/>
</dbReference>
<comment type="caution">
    <text evidence="8">The sequence shown here is derived from an EMBL/GenBank/DDBJ whole genome shotgun (WGS) entry which is preliminary data.</text>
</comment>
<dbReference type="InterPro" id="IPR005123">
    <property type="entry name" value="Oxoglu/Fe-dep_dioxygenase_dom"/>
</dbReference>
<feature type="domain" description="Fe2OG dioxygenase" evidence="7">
    <location>
        <begin position="243"/>
        <end position="335"/>
    </location>
</feature>
<dbReference type="RefSeq" id="WP_146795280.1">
    <property type="nucleotide sequence ID" value="NZ_BARC01000015.1"/>
</dbReference>